<proteinExistence type="predicted"/>
<keyword evidence="4" id="KW-1185">Reference proteome</keyword>
<evidence type="ECO:0000259" key="2">
    <source>
        <dbReference type="Pfam" id="PF20010"/>
    </source>
</evidence>
<sequence>MQQTSRDEEGTLAYVRTTGSLFLKVPQGWKEIQPRAAYQVRAETMQRVRSVNERLNLVALNQPHSGNMMGHDMADQMCYEQAKAMGLAPNYRAFMSSHKQDLIHVVYPAFRDSLPVTNLRVRGLSMLKHLIKPECFVLNGYFPSGRCDVQELAVHIQRQRRASESQDTHLLL</sequence>
<dbReference type="InterPro" id="IPR016186">
    <property type="entry name" value="C-type_lectin-like/link_sf"/>
</dbReference>
<accession>A0ABV0PEE5</accession>
<evidence type="ECO:0000259" key="1">
    <source>
        <dbReference type="Pfam" id="PF06482"/>
    </source>
</evidence>
<protein>
    <submittedName>
        <fullName evidence="3">Uncharacterized protein</fullName>
    </submittedName>
</protein>
<evidence type="ECO:0000313" key="4">
    <source>
        <dbReference type="Proteomes" id="UP001476798"/>
    </source>
</evidence>
<dbReference type="InterPro" id="IPR016187">
    <property type="entry name" value="CTDL_fold"/>
</dbReference>
<dbReference type="InterPro" id="IPR010515">
    <property type="entry name" value="Collagenase_NC10/endostatin"/>
</dbReference>
<dbReference type="Gene3D" id="3.10.100.10">
    <property type="entry name" value="Mannose-Binding Protein A, subunit A"/>
    <property type="match status" value="1"/>
</dbReference>
<feature type="domain" description="Collagen type XV/XVIII trimerization" evidence="2">
    <location>
        <begin position="1"/>
        <end position="33"/>
    </location>
</feature>
<reference evidence="3 4" key="1">
    <citation type="submission" date="2021-06" db="EMBL/GenBank/DDBJ databases">
        <authorList>
            <person name="Palmer J.M."/>
        </authorList>
    </citation>
    <scope>NUCLEOTIDE SEQUENCE [LARGE SCALE GENOMIC DNA]</scope>
    <source>
        <strain evidence="3 4">GA_2019</strain>
        <tissue evidence="3">Muscle</tissue>
    </source>
</reference>
<gene>
    <name evidence="3" type="ORF">GOODEAATRI_014988</name>
</gene>
<name>A0ABV0PEE5_9TELE</name>
<dbReference type="Pfam" id="PF06482">
    <property type="entry name" value="Endostatin"/>
    <property type="match status" value="1"/>
</dbReference>
<dbReference type="EMBL" id="JAHRIO010071050">
    <property type="protein sequence ID" value="MEQ2181776.1"/>
    <property type="molecule type" value="Genomic_DNA"/>
</dbReference>
<feature type="domain" description="Collagenase NC10/endostatin" evidence="1">
    <location>
        <begin position="55"/>
        <end position="122"/>
    </location>
</feature>
<dbReference type="SUPFAM" id="SSF56436">
    <property type="entry name" value="C-type lectin-like"/>
    <property type="match status" value="1"/>
</dbReference>
<dbReference type="Pfam" id="PF20010">
    <property type="entry name" value="Collagen_trimer"/>
    <property type="match status" value="1"/>
</dbReference>
<dbReference type="InterPro" id="IPR045463">
    <property type="entry name" value="XV/XVIII_trimerization_dom"/>
</dbReference>
<organism evidence="3 4">
    <name type="scientific">Goodea atripinnis</name>
    <dbReference type="NCBI Taxonomy" id="208336"/>
    <lineage>
        <taxon>Eukaryota</taxon>
        <taxon>Metazoa</taxon>
        <taxon>Chordata</taxon>
        <taxon>Craniata</taxon>
        <taxon>Vertebrata</taxon>
        <taxon>Euteleostomi</taxon>
        <taxon>Actinopterygii</taxon>
        <taxon>Neopterygii</taxon>
        <taxon>Teleostei</taxon>
        <taxon>Neoteleostei</taxon>
        <taxon>Acanthomorphata</taxon>
        <taxon>Ovalentaria</taxon>
        <taxon>Atherinomorphae</taxon>
        <taxon>Cyprinodontiformes</taxon>
        <taxon>Goodeidae</taxon>
        <taxon>Goodea</taxon>
    </lineage>
</organism>
<evidence type="ECO:0000313" key="3">
    <source>
        <dbReference type="EMBL" id="MEQ2181776.1"/>
    </source>
</evidence>
<dbReference type="Proteomes" id="UP001476798">
    <property type="component" value="Unassembled WGS sequence"/>
</dbReference>
<dbReference type="Gene3D" id="3.40.1620.70">
    <property type="match status" value="1"/>
</dbReference>
<comment type="caution">
    <text evidence="3">The sequence shown here is derived from an EMBL/GenBank/DDBJ whole genome shotgun (WGS) entry which is preliminary data.</text>
</comment>